<name>A0A7K3WRM4_9FLAO</name>
<dbReference type="InterPro" id="IPR036388">
    <property type="entry name" value="WH-like_DNA-bd_sf"/>
</dbReference>
<dbReference type="InterPro" id="IPR026282">
    <property type="entry name" value="MJ1563"/>
</dbReference>
<dbReference type="EMBL" id="JAAGVY010000024">
    <property type="protein sequence ID" value="NEN24329.1"/>
    <property type="molecule type" value="Genomic_DNA"/>
</dbReference>
<dbReference type="InterPro" id="IPR036390">
    <property type="entry name" value="WH_DNA-bd_sf"/>
</dbReference>
<comment type="caution">
    <text evidence="5">The sequence shown here is derived from an EMBL/GenBank/DDBJ whole genome shotgun (WGS) entry which is preliminary data.</text>
</comment>
<keyword evidence="3 4" id="KW-0804">Transcription</keyword>
<evidence type="ECO:0000256" key="2">
    <source>
        <dbReference type="ARBA" id="ARBA00023125"/>
    </source>
</evidence>
<dbReference type="InterPro" id="IPR052362">
    <property type="entry name" value="HTH-GbsR_regulator"/>
</dbReference>
<reference evidence="5 6" key="1">
    <citation type="submission" date="2020-02" db="EMBL/GenBank/DDBJ databases">
        <title>Out from the shadows clarifying the taxonomy of the family Cryomorphaceae and related taxa by utilizing the GTDB taxonomic framework.</title>
        <authorList>
            <person name="Bowman J.P."/>
        </authorList>
    </citation>
    <scope>NUCLEOTIDE SEQUENCE [LARGE SCALE GENOMIC DNA]</scope>
    <source>
        <strain evidence="5 6">QSSC 1-22</strain>
    </source>
</reference>
<sequence>MKVADAKMEFIQTWGALGSAWGIPRSMAQIHALLLASNTQLSAEDIMEHIQLSRGNVNINLRELTNWKLVSKQNKIGERKEFFVANQDIWNVARNIVNERKRRELQPIQDFLERFKNEKLTGGKEEIAHFSKLIADLDEFVKQIDKLTELMIRMNDNIFFKKLIKTLS</sequence>
<protein>
    <recommendedName>
        <fullName evidence="4">HTH-type transcriptional regulator</fullName>
    </recommendedName>
</protein>
<dbReference type="Gene3D" id="1.10.10.10">
    <property type="entry name" value="Winged helix-like DNA-binding domain superfamily/Winged helix DNA-binding domain"/>
    <property type="match status" value="1"/>
</dbReference>
<evidence type="ECO:0000256" key="1">
    <source>
        <dbReference type="ARBA" id="ARBA00023015"/>
    </source>
</evidence>
<gene>
    <name evidence="5" type="ORF">G3O08_12520</name>
</gene>
<accession>A0A7K3WRM4</accession>
<organism evidence="5 6">
    <name type="scientific">Cryomorpha ignava</name>
    <dbReference type="NCBI Taxonomy" id="101383"/>
    <lineage>
        <taxon>Bacteria</taxon>
        <taxon>Pseudomonadati</taxon>
        <taxon>Bacteroidota</taxon>
        <taxon>Flavobacteriia</taxon>
        <taxon>Flavobacteriales</taxon>
        <taxon>Cryomorphaceae</taxon>
        <taxon>Cryomorpha</taxon>
    </lineage>
</organism>
<evidence type="ECO:0000256" key="4">
    <source>
        <dbReference type="PIRNR" id="PIRNR006707"/>
    </source>
</evidence>
<dbReference type="RefSeq" id="WP_163285722.1">
    <property type="nucleotide sequence ID" value="NZ_JAAGVY010000024.1"/>
</dbReference>
<dbReference type="GO" id="GO:0003677">
    <property type="term" value="F:DNA binding"/>
    <property type="evidence" value="ECO:0007669"/>
    <property type="project" value="UniProtKB-UniRule"/>
</dbReference>
<dbReference type="PANTHER" id="PTHR38465:SF1">
    <property type="entry name" value="HTH-TYPE TRANSCRIPTIONAL REGULATOR MJ1563-RELATED"/>
    <property type="match status" value="1"/>
</dbReference>
<keyword evidence="1 4" id="KW-0805">Transcription regulation</keyword>
<keyword evidence="2 4" id="KW-0238">DNA-binding</keyword>
<evidence type="ECO:0000313" key="5">
    <source>
        <dbReference type="EMBL" id="NEN24329.1"/>
    </source>
</evidence>
<comment type="similarity">
    <text evidence="4">Belongs to the GbsR family.</text>
</comment>
<dbReference type="PANTHER" id="PTHR38465">
    <property type="entry name" value="HTH-TYPE TRANSCRIPTIONAL REGULATOR MJ1563-RELATED"/>
    <property type="match status" value="1"/>
</dbReference>
<keyword evidence="6" id="KW-1185">Reference proteome</keyword>
<proteinExistence type="inferred from homology"/>
<dbReference type="Proteomes" id="UP000486602">
    <property type="component" value="Unassembled WGS sequence"/>
</dbReference>
<dbReference type="PIRSF" id="PIRSF006707">
    <property type="entry name" value="MJ1563"/>
    <property type="match status" value="1"/>
</dbReference>
<evidence type="ECO:0000256" key="3">
    <source>
        <dbReference type="ARBA" id="ARBA00023163"/>
    </source>
</evidence>
<dbReference type="AlphaFoldDB" id="A0A7K3WRM4"/>
<dbReference type="SUPFAM" id="SSF46785">
    <property type="entry name" value="Winged helix' DNA-binding domain"/>
    <property type="match status" value="1"/>
</dbReference>
<evidence type="ECO:0000313" key="6">
    <source>
        <dbReference type="Proteomes" id="UP000486602"/>
    </source>
</evidence>